<name>A0A7R8WQU4_9CRUS</name>
<dbReference type="InterPro" id="IPR052155">
    <property type="entry name" value="Biofilm_reg_signaling"/>
</dbReference>
<evidence type="ECO:0000313" key="1">
    <source>
        <dbReference type="EMBL" id="CAD7235515.1"/>
    </source>
</evidence>
<dbReference type="Pfam" id="PF13426">
    <property type="entry name" value="PAS_9"/>
    <property type="match status" value="1"/>
</dbReference>
<dbReference type="InterPro" id="IPR000014">
    <property type="entry name" value="PAS"/>
</dbReference>
<dbReference type="FunFam" id="3.20.20.450:FF:000001">
    <property type="entry name" value="Cyclic di-GMP phosphodiesterase yahA"/>
    <property type="match status" value="1"/>
</dbReference>
<dbReference type="OrthoDB" id="19824at2759"/>
<dbReference type="InterPro" id="IPR000700">
    <property type="entry name" value="PAS-assoc_C"/>
</dbReference>
<dbReference type="SMART" id="SM00086">
    <property type="entry name" value="PAC"/>
    <property type="match status" value="1"/>
</dbReference>
<dbReference type="Gene3D" id="3.30.70.270">
    <property type="match status" value="1"/>
</dbReference>
<dbReference type="Pfam" id="PF00990">
    <property type="entry name" value="GGDEF"/>
    <property type="match status" value="1"/>
</dbReference>
<dbReference type="SUPFAM" id="SSF141868">
    <property type="entry name" value="EAL domain-like"/>
    <property type="match status" value="1"/>
</dbReference>
<dbReference type="Gene3D" id="3.20.20.450">
    <property type="entry name" value="EAL domain"/>
    <property type="match status" value="1"/>
</dbReference>
<dbReference type="Gene3D" id="3.30.450.20">
    <property type="entry name" value="PAS domain"/>
    <property type="match status" value="1"/>
</dbReference>
<dbReference type="PROSITE" id="PS50887">
    <property type="entry name" value="GGDEF"/>
    <property type="match status" value="1"/>
</dbReference>
<accession>A0A7R8WQU4</accession>
<feature type="non-terminal residue" evidence="1">
    <location>
        <position position="1"/>
    </location>
</feature>
<dbReference type="Pfam" id="PF00563">
    <property type="entry name" value="EAL"/>
    <property type="match status" value="1"/>
</dbReference>
<dbReference type="SUPFAM" id="SSF55073">
    <property type="entry name" value="Nucleotide cyclase"/>
    <property type="match status" value="1"/>
</dbReference>
<dbReference type="InterPro" id="IPR001610">
    <property type="entry name" value="PAC"/>
</dbReference>
<dbReference type="PANTHER" id="PTHR44757:SF2">
    <property type="entry name" value="BIOFILM ARCHITECTURE MAINTENANCE PROTEIN MBAA"/>
    <property type="match status" value="1"/>
</dbReference>
<dbReference type="InterPro" id="IPR000160">
    <property type="entry name" value="GGDEF_dom"/>
</dbReference>
<dbReference type="InterPro" id="IPR043128">
    <property type="entry name" value="Rev_trsase/Diguanyl_cyclase"/>
</dbReference>
<dbReference type="PROSITE" id="PS50113">
    <property type="entry name" value="PAC"/>
    <property type="match status" value="1"/>
</dbReference>
<protein>
    <submittedName>
        <fullName evidence="1">Uncharacterized protein</fullName>
    </submittedName>
</protein>
<gene>
    <name evidence="1" type="ORF">CTOB1V02_LOCUS13330</name>
</gene>
<dbReference type="PANTHER" id="PTHR44757">
    <property type="entry name" value="DIGUANYLATE CYCLASE DGCP"/>
    <property type="match status" value="1"/>
</dbReference>
<dbReference type="CDD" id="cd01949">
    <property type="entry name" value="GGDEF"/>
    <property type="match status" value="1"/>
</dbReference>
<organism evidence="1">
    <name type="scientific">Cyprideis torosa</name>
    <dbReference type="NCBI Taxonomy" id="163714"/>
    <lineage>
        <taxon>Eukaryota</taxon>
        <taxon>Metazoa</taxon>
        <taxon>Ecdysozoa</taxon>
        <taxon>Arthropoda</taxon>
        <taxon>Crustacea</taxon>
        <taxon>Oligostraca</taxon>
        <taxon>Ostracoda</taxon>
        <taxon>Podocopa</taxon>
        <taxon>Podocopida</taxon>
        <taxon>Cytherocopina</taxon>
        <taxon>Cytheroidea</taxon>
        <taxon>Cytherideidae</taxon>
        <taxon>Cyprideis</taxon>
    </lineage>
</organism>
<reference evidence="1" key="1">
    <citation type="submission" date="2020-11" db="EMBL/GenBank/DDBJ databases">
        <authorList>
            <person name="Tran Van P."/>
        </authorList>
    </citation>
    <scope>NUCLEOTIDE SEQUENCE</scope>
</reference>
<sequence>NAVFYNELWEALRKNGFWQGELWNKRKSGEDFPVWESINAVKDGDGRVTHFVAVIADISTLKKSQDRIDFLAYHDPLTGLPNRLLFNEQVNHALIRCHRDKSKLTVMFMDLDRFKNINDTLGHPVGDEVLRLAASRMSDVLREQDVLARIGGDEFILLLEDIHSAADASVVAKKVQTCFAKPFVVMGKQLYLSSSIGISLYPEDGTDVSTLVKNADTAMYQAKARGRNDYRFYTEDLAIDPSEHLFLEVGLRQALGRGELDVYYQPLIALDTGQIVGAEALLRWRHPEKGLMTPEHFIPLAEETGLIVPIGHWVLMEACSQAVRWHKEGYPLRRISVNLSTIQVQRGDIVTSVARVLRDTGLAAEYLELEITENFILEDIDQSVRVLEGLRDLGVMLAIDDFGTGYSSLAYLKRLPVNKLKIDKSFVSDMDVNPNDEDIVKAVIALGKSLQLKLVAEGVEREQQLQFLMAQGCDEGQGFLYSCPVPAEQFPDLYRRFSGAELNLYPLDAHIP</sequence>
<dbReference type="SMART" id="SM00267">
    <property type="entry name" value="GGDEF"/>
    <property type="match status" value="1"/>
</dbReference>
<dbReference type="InterPro" id="IPR029787">
    <property type="entry name" value="Nucleotide_cyclase"/>
</dbReference>
<dbReference type="SUPFAM" id="SSF55785">
    <property type="entry name" value="PYP-like sensor domain (PAS domain)"/>
    <property type="match status" value="1"/>
</dbReference>
<proteinExistence type="predicted"/>
<dbReference type="InterPro" id="IPR001633">
    <property type="entry name" value="EAL_dom"/>
</dbReference>
<dbReference type="NCBIfam" id="TIGR00254">
    <property type="entry name" value="GGDEF"/>
    <property type="match status" value="1"/>
</dbReference>
<dbReference type="AlphaFoldDB" id="A0A7R8WQU4"/>
<dbReference type="InterPro" id="IPR035919">
    <property type="entry name" value="EAL_sf"/>
</dbReference>
<dbReference type="CDD" id="cd01948">
    <property type="entry name" value="EAL"/>
    <property type="match status" value="1"/>
</dbReference>
<dbReference type="SMART" id="SM00052">
    <property type="entry name" value="EAL"/>
    <property type="match status" value="1"/>
</dbReference>
<dbReference type="FunFam" id="3.30.70.270:FF:000001">
    <property type="entry name" value="Diguanylate cyclase domain protein"/>
    <property type="match status" value="1"/>
</dbReference>
<dbReference type="InterPro" id="IPR035965">
    <property type="entry name" value="PAS-like_dom_sf"/>
</dbReference>
<dbReference type="PROSITE" id="PS50883">
    <property type="entry name" value="EAL"/>
    <property type="match status" value="1"/>
</dbReference>
<dbReference type="EMBL" id="OB673206">
    <property type="protein sequence ID" value="CAD7235515.1"/>
    <property type="molecule type" value="Genomic_DNA"/>
</dbReference>